<protein>
    <recommendedName>
        <fullName evidence="6">RING-CH-type domain-containing protein</fullName>
    </recommendedName>
</protein>
<feature type="region of interest" description="Disordered" evidence="4">
    <location>
        <begin position="1"/>
        <end position="31"/>
    </location>
</feature>
<dbReference type="Gene3D" id="3.30.40.10">
    <property type="entry name" value="Zinc/RING finger domain, C3HC4 (zinc finger)"/>
    <property type="match status" value="1"/>
</dbReference>
<feature type="domain" description="RING-CH-type" evidence="6">
    <location>
        <begin position="265"/>
        <end position="327"/>
    </location>
</feature>
<keyword evidence="3" id="KW-0862">Zinc</keyword>
<feature type="compositionally biased region" description="Low complexity" evidence="4">
    <location>
        <begin position="105"/>
        <end position="116"/>
    </location>
</feature>
<dbReference type="GO" id="GO:0008270">
    <property type="term" value="F:zinc ion binding"/>
    <property type="evidence" value="ECO:0007669"/>
    <property type="project" value="UniProtKB-KW"/>
</dbReference>
<evidence type="ECO:0000256" key="2">
    <source>
        <dbReference type="ARBA" id="ARBA00022771"/>
    </source>
</evidence>
<feature type="region of interest" description="Disordered" evidence="4">
    <location>
        <begin position="481"/>
        <end position="524"/>
    </location>
</feature>
<reference evidence="7" key="2">
    <citation type="journal article" date="2024" name="Plant">
        <title>Genomic evolution and insights into agronomic trait innovations of Sesamum species.</title>
        <authorList>
            <person name="Miao H."/>
            <person name="Wang L."/>
            <person name="Qu L."/>
            <person name="Liu H."/>
            <person name="Sun Y."/>
            <person name="Le M."/>
            <person name="Wang Q."/>
            <person name="Wei S."/>
            <person name="Zheng Y."/>
            <person name="Lin W."/>
            <person name="Duan Y."/>
            <person name="Cao H."/>
            <person name="Xiong S."/>
            <person name="Wang X."/>
            <person name="Wei L."/>
            <person name="Li C."/>
            <person name="Ma Q."/>
            <person name="Ju M."/>
            <person name="Zhao R."/>
            <person name="Li G."/>
            <person name="Mu C."/>
            <person name="Tian Q."/>
            <person name="Mei H."/>
            <person name="Zhang T."/>
            <person name="Gao T."/>
            <person name="Zhang H."/>
        </authorList>
    </citation>
    <scope>NUCLEOTIDE SEQUENCE</scope>
    <source>
        <strain evidence="7">3651</strain>
    </source>
</reference>
<dbReference type="PROSITE" id="PS51292">
    <property type="entry name" value="ZF_RING_CH"/>
    <property type="match status" value="1"/>
</dbReference>
<evidence type="ECO:0000256" key="5">
    <source>
        <dbReference type="SAM" id="Phobius"/>
    </source>
</evidence>
<dbReference type="PANTHER" id="PTHR46158">
    <property type="entry name" value="OS02G0165000 PROTEIN"/>
    <property type="match status" value="1"/>
</dbReference>
<keyword evidence="1" id="KW-0479">Metal-binding</keyword>
<accession>A0AAE1Z3G3</accession>
<name>A0AAE1Z3G3_9LAMI</name>
<sequence>MSTEEKGMIISQAQAQAQQHHGTGACDAEAVPPISNLENSSEMMEETSQGKQWRKPNLFLEIPSRSLEVSPQEFVEIKMPPTPTPTPKRVNFVLTRSPSDSRLHGSSGPSSTRGKSSIRSILPWLSFKNRSSSSDVEKAANIDSGSSTVVAQDKLSISRSWSLSKIFTPRIKRASSLPVTPFAISNPDTAHSGSINSHPALDTNEGWRISRSLSVPVIDKEKGIQKMNSFFRVIPSTPRVKDQDSEVSTAAAEKDDENNEADGEDIPEDEAVCRICFVELCEGGETLKMECSCKGELALAHQECAVKWFAIKGNKTCDVCKQEVKNLPVTLLRIQSTINRNAATSSFGQMEFNGYRVWQDLPILVIVGMLAYFCFLEQLLARKMDSSAIAISIPFSCVLGLLSAVTSSAMVKRRFVWAYASIQFAIVVIFAHIFYNLVHVQAFVSILLSTFAGFGIAMSGTSILVEVLRWRERGRPIRNETEISNIIRPNPSQAPPPSLIATPPPSSPRPHRHDVENPETSSGS</sequence>
<keyword evidence="5" id="KW-1133">Transmembrane helix</keyword>
<reference evidence="7" key="1">
    <citation type="submission" date="2020-06" db="EMBL/GenBank/DDBJ databases">
        <authorList>
            <person name="Li T."/>
            <person name="Hu X."/>
            <person name="Zhang T."/>
            <person name="Song X."/>
            <person name="Zhang H."/>
            <person name="Dai N."/>
            <person name="Sheng W."/>
            <person name="Hou X."/>
            <person name="Wei L."/>
        </authorList>
    </citation>
    <scope>NUCLEOTIDE SEQUENCE</scope>
    <source>
        <strain evidence="7">3651</strain>
        <tissue evidence="7">Leaf</tissue>
    </source>
</reference>
<dbReference type="PROSITE" id="PS51257">
    <property type="entry name" value="PROKAR_LIPOPROTEIN"/>
    <property type="match status" value="1"/>
</dbReference>
<dbReference type="EMBL" id="JACGWO010000001">
    <property type="protein sequence ID" value="KAK4440746.1"/>
    <property type="molecule type" value="Genomic_DNA"/>
</dbReference>
<feature type="compositionally biased region" description="Acidic residues" evidence="4">
    <location>
        <begin position="254"/>
        <end position="264"/>
    </location>
</feature>
<feature type="transmembrane region" description="Helical" evidence="5">
    <location>
        <begin position="417"/>
        <end position="437"/>
    </location>
</feature>
<dbReference type="SMART" id="SM00744">
    <property type="entry name" value="RINGv"/>
    <property type="match status" value="1"/>
</dbReference>
<gene>
    <name evidence="7" type="ORF">Salat_0409500</name>
</gene>
<proteinExistence type="predicted"/>
<feature type="transmembrane region" description="Helical" evidence="5">
    <location>
        <begin position="361"/>
        <end position="381"/>
    </location>
</feature>
<dbReference type="PANTHER" id="PTHR46158:SF1">
    <property type="entry name" value="RING_U-BOX SUPERFAMILY PROTEIN"/>
    <property type="match status" value="1"/>
</dbReference>
<feature type="transmembrane region" description="Helical" evidence="5">
    <location>
        <begin position="387"/>
        <end position="405"/>
    </location>
</feature>
<evidence type="ECO:0000256" key="1">
    <source>
        <dbReference type="ARBA" id="ARBA00022723"/>
    </source>
</evidence>
<evidence type="ECO:0000313" key="8">
    <source>
        <dbReference type="Proteomes" id="UP001293254"/>
    </source>
</evidence>
<keyword evidence="5" id="KW-0472">Membrane</keyword>
<organism evidence="7 8">
    <name type="scientific">Sesamum alatum</name>
    <dbReference type="NCBI Taxonomy" id="300844"/>
    <lineage>
        <taxon>Eukaryota</taxon>
        <taxon>Viridiplantae</taxon>
        <taxon>Streptophyta</taxon>
        <taxon>Embryophyta</taxon>
        <taxon>Tracheophyta</taxon>
        <taxon>Spermatophyta</taxon>
        <taxon>Magnoliopsida</taxon>
        <taxon>eudicotyledons</taxon>
        <taxon>Gunneridae</taxon>
        <taxon>Pentapetalae</taxon>
        <taxon>asterids</taxon>
        <taxon>lamiids</taxon>
        <taxon>Lamiales</taxon>
        <taxon>Pedaliaceae</taxon>
        <taxon>Sesamum</taxon>
    </lineage>
</organism>
<evidence type="ECO:0000259" key="6">
    <source>
        <dbReference type="PROSITE" id="PS51292"/>
    </source>
</evidence>
<dbReference type="Proteomes" id="UP001293254">
    <property type="component" value="Unassembled WGS sequence"/>
</dbReference>
<evidence type="ECO:0000256" key="4">
    <source>
        <dbReference type="SAM" id="MobiDB-lite"/>
    </source>
</evidence>
<keyword evidence="8" id="KW-1185">Reference proteome</keyword>
<dbReference type="InterPro" id="IPR013083">
    <property type="entry name" value="Znf_RING/FYVE/PHD"/>
</dbReference>
<dbReference type="Pfam" id="PF12906">
    <property type="entry name" value="RINGv"/>
    <property type="match status" value="1"/>
</dbReference>
<feature type="transmembrane region" description="Helical" evidence="5">
    <location>
        <begin position="443"/>
        <end position="468"/>
    </location>
</feature>
<feature type="compositionally biased region" description="Pro residues" evidence="4">
    <location>
        <begin position="492"/>
        <end position="508"/>
    </location>
</feature>
<feature type="region of interest" description="Disordered" evidence="4">
    <location>
        <begin position="241"/>
        <end position="264"/>
    </location>
</feature>
<keyword evidence="5" id="KW-0812">Transmembrane</keyword>
<evidence type="ECO:0000256" key="3">
    <source>
        <dbReference type="ARBA" id="ARBA00022833"/>
    </source>
</evidence>
<comment type="caution">
    <text evidence="7">The sequence shown here is derived from an EMBL/GenBank/DDBJ whole genome shotgun (WGS) entry which is preliminary data.</text>
</comment>
<dbReference type="CDD" id="cd16495">
    <property type="entry name" value="RING_CH-C4HC3_MARCH"/>
    <property type="match status" value="1"/>
</dbReference>
<dbReference type="AlphaFoldDB" id="A0AAE1Z3G3"/>
<keyword evidence="2" id="KW-0863">Zinc-finger</keyword>
<evidence type="ECO:0000313" key="7">
    <source>
        <dbReference type="EMBL" id="KAK4440746.1"/>
    </source>
</evidence>
<dbReference type="SUPFAM" id="SSF57850">
    <property type="entry name" value="RING/U-box"/>
    <property type="match status" value="1"/>
</dbReference>
<feature type="region of interest" description="Disordered" evidence="4">
    <location>
        <begin position="96"/>
        <end position="116"/>
    </location>
</feature>
<dbReference type="InterPro" id="IPR011016">
    <property type="entry name" value="Znf_RING-CH"/>
</dbReference>